<name>A0A314Y3C8_PRUYE</name>
<evidence type="ECO:0000313" key="1">
    <source>
        <dbReference type="EMBL" id="PQQ01522.1"/>
    </source>
</evidence>
<dbReference type="AlphaFoldDB" id="A0A314Y3C8"/>
<protein>
    <submittedName>
        <fullName evidence="1">Uncharacterized protein</fullName>
    </submittedName>
</protein>
<organism evidence="1 2">
    <name type="scientific">Prunus yedoensis var. nudiflora</name>
    <dbReference type="NCBI Taxonomy" id="2094558"/>
    <lineage>
        <taxon>Eukaryota</taxon>
        <taxon>Viridiplantae</taxon>
        <taxon>Streptophyta</taxon>
        <taxon>Embryophyta</taxon>
        <taxon>Tracheophyta</taxon>
        <taxon>Spermatophyta</taxon>
        <taxon>Magnoliopsida</taxon>
        <taxon>eudicotyledons</taxon>
        <taxon>Gunneridae</taxon>
        <taxon>Pentapetalae</taxon>
        <taxon>rosids</taxon>
        <taxon>fabids</taxon>
        <taxon>Rosales</taxon>
        <taxon>Rosaceae</taxon>
        <taxon>Amygdaloideae</taxon>
        <taxon>Amygdaleae</taxon>
        <taxon>Prunus</taxon>
    </lineage>
</organism>
<dbReference type="Proteomes" id="UP000250321">
    <property type="component" value="Unassembled WGS sequence"/>
</dbReference>
<comment type="caution">
    <text evidence="1">The sequence shown here is derived from an EMBL/GenBank/DDBJ whole genome shotgun (WGS) entry which is preliminary data.</text>
</comment>
<keyword evidence="2" id="KW-1185">Reference proteome</keyword>
<evidence type="ECO:0000313" key="2">
    <source>
        <dbReference type="Proteomes" id="UP000250321"/>
    </source>
</evidence>
<gene>
    <name evidence="1" type="ORF">Pyn_02122</name>
</gene>
<sequence>MRSLWHGSKIDMSLAPKRKLSVLGGKRGIKMESLQRGLAEKGGRERDGGLSAISGSLTMTLSNVRIA</sequence>
<accession>A0A314Y3C8</accession>
<dbReference type="EMBL" id="PJQY01001551">
    <property type="protein sequence ID" value="PQQ01522.1"/>
    <property type="molecule type" value="Genomic_DNA"/>
</dbReference>
<reference evidence="1 2" key="1">
    <citation type="submission" date="2018-02" db="EMBL/GenBank/DDBJ databases">
        <title>Draft genome of wild Prunus yedoensis var. nudiflora.</title>
        <authorList>
            <person name="Baek S."/>
            <person name="Kim J.-H."/>
            <person name="Choi K."/>
            <person name="Kim G.-B."/>
            <person name="Cho A."/>
            <person name="Jang H."/>
            <person name="Shin C.-H."/>
            <person name="Yu H.-J."/>
            <person name="Mun J.-H."/>
        </authorList>
    </citation>
    <scope>NUCLEOTIDE SEQUENCE [LARGE SCALE GENOMIC DNA]</scope>
    <source>
        <strain evidence="2">cv. Jeju island</strain>
        <tissue evidence="1">Leaf</tissue>
    </source>
</reference>
<proteinExistence type="predicted"/>